<feature type="compositionally biased region" description="Low complexity" evidence="3">
    <location>
        <begin position="98"/>
        <end position="113"/>
    </location>
</feature>
<dbReference type="SUPFAM" id="SSF48366">
    <property type="entry name" value="Ras GEF"/>
    <property type="match status" value="1"/>
</dbReference>
<reference evidence="6" key="1">
    <citation type="submission" date="2023-05" db="EMBL/GenBank/DDBJ databases">
        <title>High-quality long-read genome of Scophthalmus maximus.</title>
        <authorList>
            <person name="Lien S."/>
            <person name="Martinez P."/>
        </authorList>
    </citation>
    <scope>NUCLEOTIDE SEQUENCE [LARGE SCALE GENOMIC DNA]</scope>
</reference>
<dbReference type="SMART" id="SM00147">
    <property type="entry name" value="RasGEF"/>
    <property type="match status" value="1"/>
</dbReference>
<reference evidence="6" key="2">
    <citation type="submission" date="2025-08" db="UniProtKB">
        <authorList>
            <consortium name="Ensembl"/>
        </authorList>
    </citation>
    <scope>IDENTIFICATION</scope>
</reference>
<dbReference type="InterPro" id="IPR036964">
    <property type="entry name" value="RASGEF_cat_dom_sf"/>
</dbReference>
<dbReference type="Pfam" id="PF00618">
    <property type="entry name" value="RasGEF_N"/>
    <property type="match status" value="1"/>
</dbReference>
<dbReference type="InterPro" id="IPR023578">
    <property type="entry name" value="Ras_GEF_dom_sf"/>
</dbReference>
<dbReference type="Ensembl" id="ENSSMAT00000065342.1">
    <property type="protein sequence ID" value="ENSSMAP00000040399.1"/>
    <property type="gene ID" value="ENSSMAG00000017793.2"/>
</dbReference>
<dbReference type="PANTHER" id="PTHR23113">
    <property type="entry name" value="GUANINE NUCLEOTIDE EXCHANGE FACTOR"/>
    <property type="match status" value="1"/>
</dbReference>
<dbReference type="Gene3D" id="1.20.870.10">
    <property type="entry name" value="Son of sevenless (SoS) protein Chain: S domain 1"/>
    <property type="match status" value="1"/>
</dbReference>
<evidence type="ECO:0000313" key="6">
    <source>
        <dbReference type="Ensembl" id="ENSSMAP00000040399.1"/>
    </source>
</evidence>
<dbReference type="InterPro" id="IPR001895">
    <property type="entry name" value="RASGEF_cat_dom"/>
</dbReference>
<dbReference type="Pfam" id="PF00617">
    <property type="entry name" value="RasGEF"/>
    <property type="match status" value="1"/>
</dbReference>
<feature type="compositionally biased region" description="Polar residues" evidence="3">
    <location>
        <begin position="16"/>
        <end position="26"/>
    </location>
</feature>
<feature type="domain" description="N-terminal Ras-GEF" evidence="5">
    <location>
        <begin position="170"/>
        <end position="301"/>
    </location>
</feature>
<dbReference type="GO" id="GO:0007265">
    <property type="term" value="P:Ras protein signal transduction"/>
    <property type="evidence" value="ECO:0007669"/>
    <property type="project" value="TreeGrafter"/>
</dbReference>
<feature type="region of interest" description="Disordered" evidence="3">
    <location>
        <begin position="16"/>
        <end position="39"/>
    </location>
</feature>
<dbReference type="PROSITE" id="PS50009">
    <property type="entry name" value="RASGEF_CAT"/>
    <property type="match status" value="1"/>
</dbReference>
<dbReference type="PANTHER" id="PTHR23113:SF197">
    <property type="entry name" value="RAS-GEF DOMAIN-CONTAINING FAMILY MEMBER 1B"/>
    <property type="match status" value="1"/>
</dbReference>
<evidence type="ECO:0000259" key="4">
    <source>
        <dbReference type="PROSITE" id="PS50009"/>
    </source>
</evidence>
<dbReference type="InterPro" id="IPR019804">
    <property type="entry name" value="Ras_G-nucl-exch_fac_CS"/>
</dbReference>
<dbReference type="CDD" id="cd00155">
    <property type="entry name" value="RasGEF"/>
    <property type="match status" value="1"/>
</dbReference>
<protein>
    <submittedName>
        <fullName evidence="6">RasGEF domain family, member 1Bb</fullName>
    </submittedName>
</protein>
<feature type="region of interest" description="Disordered" evidence="3">
    <location>
        <begin position="55"/>
        <end position="116"/>
    </location>
</feature>
<evidence type="ECO:0000259" key="5">
    <source>
        <dbReference type="PROSITE" id="PS50212"/>
    </source>
</evidence>
<dbReference type="GO" id="GO:0005886">
    <property type="term" value="C:plasma membrane"/>
    <property type="evidence" value="ECO:0007669"/>
    <property type="project" value="TreeGrafter"/>
</dbReference>
<dbReference type="Proteomes" id="UP000694558">
    <property type="component" value="Chromosome 16"/>
</dbReference>
<sequence length="649" mass="73745">MPPTTPYAGKFSTCAAYSSNNNNHAQPHSPYRSGTAPRLAKENLYNGAYSAAENPYDIPQPHGSYRSSSVSSATAKEHHYTSSCAVSENPYSPPAPQPQQQQQPRSPRQHSSSCPGRAYRHTTAAAAAAATSSSSCSSSEQSSCRNTSAAGKARLHGHGITASYGEMCYHDNSLVSASLEALIQHLVPTVDYYPDRSYVFTFLLSSRLFLHPYELMTRVCHLCVEQQRSGDALLDKIRFREVAPKLVQLLTEWTETFPYDFRDDRMMRCLKDMTLVAPSWSRHFFFWPMQQMTQRLIKRLSALGQYEEAVAALNAVATERPASLKSKQASGQRGDVLSTCDDPFVLAQQLTHIELDRLSFIGPEEFIQTFAMKDPLENHKGFFRKRKTSNLEAYVNWFNRLSYLVATEICMPVKKKHRARIIEFFIDVAQECFNIGNFNSLMAIITGMNMSPIARLRKTWSKVNTDKFEILEHQMDPSSNFSNYRTALRGATQRSETAHSSQEKIVIPFFSLLIKDIYFLNEGCASRLANGHINFEKLWELAKQVSEFLVWRQVICPFDRDRRILQYLVTTPVFSEDELHLASYESEGPENNMEKDSRRSLRWAWTIASHHNRSNSLNLSAKMKVINKVTLVICVLFSRSSLSHRENRS</sequence>
<evidence type="ECO:0000256" key="3">
    <source>
        <dbReference type="SAM" id="MobiDB-lite"/>
    </source>
</evidence>
<keyword evidence="1 2" id="KW-0344">Guanine-nucleotide releasing factor</keyword>
<evidence type="ECO:0000256" key="1">
    <source>
        <dbReference type="ARBA" id="ARBA00022658"/>
    </source>
</evidence>
<accession>A0A8D3BZE1</accession>
<dbReference type="CDD" id="cd06224">
    <property type="entry name" value="REM"/>
    <property type="match status" value="1"/>
</dbReference>
<dbReference type="FunFam" id="1.10.840.10:FF:000008">
    <property type="entry name" value="Ras-GEF domain-containing family member 1B"/>
    <property type="match status" value="1"/>
</dbReference>
<dbReference type="PROSITE" id="PS00720">
    <property type="entry name" value="RASGEF"/>
    <property type="match status" value="1"/>
</dbReference>
<dbReference type="InterPro" id="IPR008937">
    <property type="entry name" value="Ras-like_GEF"/>
</dbReference>
<organism evidence="6 7">
    <name type="scientific">Scophthalmus maximus</name>
    <name type="common">Turbot</name>
    <name type="synonym">Psetta maxima</name>
    <dbReference type="NCBI Taxonomy" id="52904"/>
    <lineage>
        <taxon>Eukaryota</taxon>
        <taxon>Metazoa</taxon>
        <taxon>Chordata</taxon>
        <taxon>Craniata</taxon>
        <taxon>Vertebrata</taxon>
        <taxon>Euteleostomi</taxon>
        <taxon>Actinopterygii</taxon>
        <taxon>Neopterygii</taxon>
        <taxon>Teleostei</taxon>
        <taxon>Neoteleostei</taxon>
        <taxon>Acanthomorphata</taxon>
        <taxon>Carangaria</taxon>
        <taxon>Pleuronectiformes</taxon>
        <taxon>Pleuronectoidei</taxon>
        <taxon>Scophthalmidae</taxon>
        <taxon>Scophthalmus</taxon>
    </lineage>
</organism>
<evidence type="ECO:0000313" key="7">
    <source>
        <dbReference type="Proteomes" id="UP000694558"/>
    </source>
</evidence>
<dbReference type="PROSITE" id="PS50212">
    <property type="entry name" value="RASGEF_NTER"/>
    <property type="match status" value="1"/>
</dbReference>
<feature type="domain" description="Ras-GEF" evidence="4">
    <location>
        <begin position="342"/>
        <end position="589"/>
    </location>
</feature>
<evidence type="ECO:0000256" key="2">
    <source>
        <dbReference type="PROSITE-ProRule" id="PRU00168"/>
    </source>
</evidence>
<proteinExistence type="predicted"/>
<dbReference type="GeneTree" id="ENSGT00940000155816"/>
<gene>
    <name evidence="6" type="primary">LOC118284602</name>
</gene>
<name>A0A8D3BZE1_SCOMX</name>
<dbReference type="InterPro" id="IPR000651">
    <property type="entry name" value="Ras-like_Gua-exchang_fac_N"/>
</dbReference>
<dbReference type="Gene3D" id="1.10.840.10">
    <property type="entry name" value="Ras guanine-nucleotide exchange factors catalytic domain"/>
    <property type="match status" value="1"/>
</dbReference>
<dbReference type="AlphaFoldDB" id="A0A8D3BZE1"/>
<dbReference type="GO" id="GO:0005085">
    <property type="term" value="F:guanyl-nucleotide exchange factor activity"/>
    <property type="evidence" value="ECO:0007669"/>
    <property type="project" value="UniProtKB-KW"/>
</dbReference>